<dbReference type="AlphaFoldDB" id="A0A370KC96"/>
<sequence length="184" mass="19548">MFVLLALLVAPFVASAANAAPTGPCRIIDPTTCSTNNALAHASGFTQALGHFVSGSKASYFKSDRSLSEQAMQGLGGPAEPVVALPDKHYLFAGCLSRECGGIASAVIVNEYGQIEALAFSSFHCDDACDDLRHVDIYFRKDTQDAGLLAALKTWGTSEKLHHSLFHPEADDGIDGRMDVHVIP</sequence>
<dbReference type="RefSeq" id="WP_114823994.1">
    <property type="nucleotide sequence ID" value="NZ_QQSY01000001.1"/>
</dbReference>
<evidence type="ECO:0000256" key="1">
    <source>
        <dbReference type="SAM" id="SignalP"/>
    </source>
</evidence>
<proteinExistence type="predicted"/>
<dbReference type="OrthoDB" id="5952426at2"/>
<evidence type="ECO:0000313" key="2">
    <source>
        <dbReference type="EMBL" id="RDJ00269.1"/>
    </source>
</evidence>
<comment type="caution">
    <text evidence="2">The sequence shown here is derived from an EMBL/GenBank/DDBJ whole genome shotgun (WGS) entry which is preliminary data.</text>
</comment>
<evidence type="ECO:0000313" key="3">
    <source>
        <dbReference type="Proteomes" id="UP000254711"/>
    </source>
</evidence>
<dbReference type="Proteomes" id="UP000254711">
    <property type="component" value="Unassembled WGS sequence"/>
</dbReference>
<feature type="signal peptide" evidence="1">
    <location>
        <begin position="1"/>
        <end position="19"/>
    </location>
</feature>
<feature type="chain" id="PRO_5017001599" evidence="1">
    <location>
        <begin position="20"/>
        <end position="184"/>
    </location>
</feature>
<keyword evidence="3" id="KW-1185">Reference proteome</keyword>
<dbReference type="EMBL" id="QQSY01000001">
    <property type="protein sequence ID" value="RDJ00269.1"/>
    <property type="molecule type" value="Genomic_DNA"/>
</dbReference>
<reference evidence="2 3" key="1">
    <citation type="submission" date="2018-07" db="EMBL/GenBank/DDBJ databases">
        <title>Dyella solisilvae sp. nov., isolated from the pine and broad-leaved mixed forest soil.</title>
        <authorList>
            <person name="Gao Z."/>
            <person name="Qiu L."/>
        </authorList>
    </citation>
    <scope>NUCLEOTIDE SEQUENCE [LARGE SCALE GENOMIC DNA]</scope>
    <source>
        <strain evidence="2 3">DHG54</strain>
    </source>
</reference>
<gene>
    <name evidence="2" type="ORF">DVT68_05540</name>
</gene>
<keyword evidence="1" id="KW-0732">Signal</keyword>
<name>A0A370KC96_9GAMM</name>
<accession>A0A370KC96</accession>
<organism evidence="2 3">
    <name type="scientific">Dyella solisilvae</name>
    <dbReference type="NCBI Taxonomy" id="1920168"/>
    <lineage>
        <taxon>Bacteria</taxon>
        <taxon>Pseudomonadati</taxon>
        <taxon>Pseudomonadota</taxon>
        <taxon>Gammaproteobacteria</taxon>
        <taxon>Lysobacterales</taxon>
        <taxon>Rhodanobacteraceae</taxon>
        <taxon>Dyella</taxon>
    </lineage>
</organism>
<protein>
    <submittedName>
        <fullName evidence="2">Uncharacterized protein</fullName>
    </submittedName>
</protein>